<dbReference type="EMBL" id="KZ506709">
    <property type="protein sequence ID" value="PKU38577.1"/>
    <property type="molecule type" value="Genomic_DNA"/>
</dbReference>
<gene>
    <name evidence="3" type="ORF">llap_11120</name>
</gene>
<reference evidence="4" key="1">
    <citation type="submission" date="2017-11" db="EMBL/GenBank/DDBJ databases">
        <authorList>
            <person name="Lima N.C."/>
            <person name="Parody-Merino A.M."/>
            <person name="Battley P.F."/>
            <person name="Fidler A.E."/>
            <person name="Prosdocimi F."/>
        </authorList>
    </citation>
    <scope>NUCLEOTIDE SEQUENCE [LARGE SCALE GENOMIC DNA]</scope>
</reference>
<sequence>MNSFPIFPLYISILSADGSSSEIMQIDFEIEDLTDLPGTQLITWQVEYPGDTTSDLGISKIYVSQKDLVGVLPLAMSSVKCGYAEVSCQGKTSPFGRWDERAPGWHLKKRLVALEAEILNTAILTGKTVAVPVKVISVEDDGTVTDLLESVECRSSDEDVIKATPPAAGNHCYPINFCELHHIEDLAFVKFALA</sequence>
<name>A0A2I0TXN4_LIMLA</name>
<dbReference type="PANTHER" id="PTHR13388">
    <property type="entry name" value="DETONATOR, ISOFORM E"/>
    <property type="match status" value="1"/>
</dbReference>
<dbReference type="InterPro" id="IPR055421">
    <property type="entry name" value="TMEM132_3rd"/>
</dbReference>
<dbReference type="InterPro" id="IPR026307">
    <property type="entry name" value="TMEM132"/>
</dbReference>
<proteinExistence type="predicted"/>
<feature type="domain" description="Transmembrane protein family 132 fourth" evidence="1">
    <location>
        <begin position="113"/>
        <end position="164"/>
    </location>
</feature>
<dbReference type="AlphaFoldDB" id="A0A2I0TXN4"/>
<accession>A0A2I0TXN4</accession>
<dbReference type="PANTHER" id="PTHR13388:SF2">
    <property type="entry name" value="TRANSMEMBRANE PROTEIN 132D"/>
    <property type="match status" value="1"/>
</dbReference>
<keyword evidence="4" id="KW-1185">Reference proteome</keyword>
<organism evidence="3 4">
    <name type="scientific">Limosa lapponica baueri</name>
    <dbReference type="NCBI Taxonomy" id="1758121"/>
    <lineage>
        <taxon>Eukaryota</taxon>
        <taxon>Metazoa</taxon>
        <taxon>Chordata</taxon>
        <taxon>Craniata</taxon>
        <taxon>Vertebrata</taxon>
        <taxon>Euteleostomi</taxon>
        <taxon>Archelosauria</taxon>
        <taxon>Archosauria</taxon>
        <taxon>Dinosauria</taxon>
        <taxon>Saurischia</taxon>
        <taxon>Theropoda</taxon>
        <taxon>Coelurosauria</taxon>
        <taxon>Aves</taxon>
        <taxon>Neognathae</taxon>
        <taxon>Neoaves</taxon>
        <taxon>Charadriiformes</taxon>
        <taxon>Scolopacidae</taxon>
        <taxon>Limosa</taxon>
    </lineage>
</organism>
<feature type="domain" description="Transmembrane protein TMEM132 cohesin-like" evidence="2">
    <location>
        <begin position="16"/>
        <end position="68"/>
    </location>
</feature>
<evidence type="ECO:0000313" key="3">
    <source>
        <dbReference type="EMBL" id="PKU38577.1"/>
    </source>
</evidence>
<evidence type="ECO:0000259" key="1">
    <source>
        <dbReference type="Pfam" id="PF16070"/>
    </source>
</evidence>
<dbReference type="Pfam" id="PF16070">
    <property type="entry name" value="Ig_TMEM132_4th"/>
    <property type="match status" value="1"/>
</dbReference>
<evidence type="ECO:0000259" key="2">
    <source>
        <dbReference type="Pfam" id="PF23039"/>
    </source>
</evidence>
<dbReference type="Proteomes" id="UP000233556">
    <property type="component" value="Unassembled WGS sequence"/>
</dbReference>
<dbReference type="Pfam" id="PF23039">
    <property type="entry name" value="TMEM132_3rd"/>
    <property type="match status" value="1"/>
</dbReference>
<evidence type="ECO:0000313" key="4">
    <source>
        <dbReference type="Proteomes" id="UP000233556"/>
    </source>
</evidence>
<dbReference type="InterPro" id="IPR031437">
    <property type="entry name" value="Ig_TMEM132_4th"/>
</dbReference>
<dbReference type="OrthoDB" id="10026202at2759"/>
<reference evidence="4" key="2">
    <citation type="submission" date="2017-12" db="EMBL/GenBank/DDBJ databases">
        <title>Genome sequence of the Bar-tailed Godwit (Limosa lapponica baueri).</title>
        <authorList>
            <person name="Lima N.C.B."/>
            <person name="Parody-Merino A.M."/>
            <person name="Battley P.F."/>
            <person name="Fidler A.E."/>
            <person name="Prosdocimi F."/>
        </authorList>
    </citation>
    <scope>NUCLEOTIDE SEQUENCE [LARGE SCALE GENOMIC DNA]</scope>
</reference>
<protein>
    <submittedName>
        <fullName evidence="3">Uncharacterized protein</fullName>
    </submittedName>
</protein>